<dbReference type="RefSeq" id="WP_111504758.1">
    <property type="nucleotide sequence ID" value="NZ_QKYN01000104.1"/>
</dbReference>
<organism evidence="1 2">
    <name type="scientific">Streptacidiphilus pinicola</name>
    <dbReference type="NCBI Taxonomy" id="2219663"/>
    <lineage>
        <taxon>Bacteria</taxon>
        <taxon>Bacillati</taxon>
        <taxon>Actinomycetota</taxon>
        <taxon>Actinomycetes</taxon>
        <taxon>Kitasatosporales</taxon>
        <taxon>Streptomycetaceae</taxon>
        <taxon>Streptacidiphilus</taxon>
    </lineage>
</organism>
<name>A0A2X0IGL2_9ACTN</name>
<accession>A0A2X0IGL2</accession>
<evidence type="ECO:0000313" key="1">
    <source>
        <dbReference type="EMBL" id="RAG82763.1"/>
    </source>
</evidence>
<comment type="caution">
    <text evidence="1">The sequence shown here is derived from an EMBL/GenBank/DDBJ whole genome shotgun (WGS) entry which is preliminary data.</text>
</comment>
<proteinExistence type="predicted"/>
<dbReference type="EMBL" id="QKYN01000104">
    <property type="protein sequence ID" value="RAG82763.1"/>
    <property type="molecule type" value="Genomic_DNA"/>
</dbReference>
<dbReference type="Proteomes" id="UP000248889">
    <property type="component" value="Unassembled WGS sequence"/>
</dbReference>
<keyword evidence="2" id="KW-1185">Reference proteome</keyword>
<dbReference type="OrthoDB" id="4202303at2"/>
<reference evidence="1 2" key="1">
    <citation type="submission" date="2018-06" db="EMBL/GenBank/DDBJ databases">
        <title>Streptacidiphilus pinicola sp. nov., isolated from pine grove soil.</title>
        <authorList>
            <person name="Roh S.G."/>
            <person name="Park S."/>
            <person name="Kim M.-K."/>
            <person name="Yun B.-R."/>
            <person name="Park J."/>
            <person name="Kim M.J."/>
            <person name="Kim Y.S."/>
            <person name="Kim S.B."/>
        </authorList>
    </citation>
    <scope>NUCLEOTIDE SEQUENCE [LARGE SCALE GENOMIC DNA]</scope>
    <source>
        <strain evidence="1 2">MMS16-CNU450</strain>
    </source>
</reference>
<gene>
    <name evidence="1" type="ORF">DN069_25760</name>
</gene>
<sequence length="170" mass="18714">MPERQDPVAVLQSAHPEVSAESGPEWLAEVGGVIEAIPYRWLYWPEIVQVRGAVFVDLHGAGRDTYDARLASAVESGHPDRGGEAWTALVDSFNYFEVSEIFRRWGGPQASLEDSQLALAELLLEPWRARLAQAAPDRRFRVAVAEPTPELGVCVEVRQTSPALTPPAGW</sequence>
<dbReference type="AlphaFoldDB" id="A0A2X0IGL2"/>
<evidence type="ECO:0000313" key="2">
    <source>
        <dbReference type="Proteomes" id="UP000248889"/>
    </source>
</evidence>
<protein>
    <submittedName>
        <fullName evidence="1">Uncharacterized protein</fullName>
    </submittedName>
</protein>